<evidence type="ECO:0000313" key="2">
    <source>
        <dbReference type="Proteomes" id="UP000319161"/>
    </source>
</evidence>
<dbReference type="PROSITE" id="PS51257">
    <property type="entry name" value="PROKAR_LIPOPROTEIN"/>
    <property type="match status" value="1"/>
</dbReference>
<sequence length="111" mass="11888">MIRWSENGAHLLRAVAVIAFATAASSCSSSADAPDDRLAANECQSQVTNRLNDPDSAEFTNEQVQDYGSGVFRVEGTVRSLNEFGGMTPGRYGCSVVVTNDVAEVDEVRVE</sequence>
<evidence type="ECO:0000313" key="1">
    <source>
        <dbReference type="EMBL" id="QDM56363.1"/>
    </source>
</evidence>
<keyword evidence="2" id="KW-1185">Reference proteome</keyword>
<protein>
    <recommendedName>
        <fullName evidence="3">Lipoprotein</fullName>
    </recommendedName>
</protein>
<accession>A0A515MI67</accession>
<evidence type="ECO:0008006" key="3">
    <source>
        <dbReference type="Google" id="ProtNLM"/>
    </source>
</evidence>
<reference evidence="1 2" key="1">
    <citation type="submission" date="2019-05" db="EMBL/GenBank/DDBJ databases">
        <authorList>
            <person name="Burnell J."/>
            <person name="Dorr H."/>
            <person name="Griffin H."/>
            <person name="Jordan N."/>
            <person name="Molloy S.D."/>
            <person name="Garlena R.A."/>
            <person name="Russell D.A."/>
            <person name="Pope W.H."/>
            <person name="Jacobs-Sera D."/>
            <person name="Hatfull G.F."/>
        </authorList>
    </citation>
    <scope>NUCLEOTIDE SEQUENCE [LARGE SCALE GENOMIC DNA]</scope>
</reference>
<dbReference type="Proteomes" id="UP000319161">
    <property type="component" value="Segment"/>
</dbReference>
<dbReference type="RefSeq" id="YP_010655034.1">
    <property type="nucleotide sequence ID" value="NC_070819.1"/>
</dbReference>
<gene>
    <name evidence="1" type="primary">16</name>
    <name evidence="1" type="ORF">SEA_SIDIOUS_16</name>
</gene>
<proteinExistence type="predicted"/>
<name>A0A515MI67_9CAUD</name>
<dbReference type="KEGG" id="vg:77930889"/>
<dbReference type="GeneID" id="77930889"/>
<dbReference type="EMBL" id="MK967384">
    <property type="protein sequence ID" value="QDM56363.1"/>
    <property type="molecule type" value="Genomic_DNA"/>
</dbReference>
<organism evidence="1 2">
    <name type="scientific">Gordonia phage Sidious</name>
    <dbReference type="NCBI Taxonomy" id="2591118"/>
    <lineage>
        <taxon>Viruses</taxon>
        <taxon>Duplodnaviria</taxon>
        <taxon>Heunggongvirae</taxon>
        <taxon>Uroviricota</taxon>
        <taxon>Caudoviricetes</taxon>
        <taxon>Sidiousvirus</taxon>
        <taxon>Sidiousvirus sidious</taxon>
    </lineage>
</organism>